<dbReference type="Proteomes" id="UP000008458">
    <property type="component" value="Chromosome"/>
</dbReference>
<sequence length="217" mass="24489">MCNLSLIGLKLTLAYSKEEELLPILPILDKEIDKGIEIEAIKIKEEEIKFKYTNFDLYYLPLPDLNYIETKILSNGAYAVNSLGLDSLKNEVCINSNSTEFYLLKVLMNYRGIPNGRDNCNGSKFITKDFKISLSDKWKEVCGDLPIVLNVIGSNLPEDVISKVKIIIRESASLQEAKGVITPISKELGLKGRKAIDCFFDLCRKKNLCNVNNYVIL</sequence>
<dbReference type="HOGENOM" id="CLU_1253637_0_0_2"/>
<name>F4B6P4_ACIHW</name>
<dbReference type="STRING" id="933801.Ahos_0566"/>
<accession>F4B6P4</accession>
<reference evidence="1 2" key="1">
    <citation type="journal article" date="2011" name="Extremophiles">
        <title>Genomic analysis of Acidianus hospitalis W1 a host for studying crenarchaeal virus and plasmid life cycles.</title>
        <authorList>
            <person name="You X.Y."/>
            <person name="Liu C."/>
            <person name="Wang S.Y."/>
            <person name="Jiang C.Y."/>
            <person name="Shah S.A."/>
            <person name="Prangishvili D."/>
            <person name="She Q."/>
            <person name="Liu S.J."/>
            <person name="Garrett R.A."/>
        </authorList>
    </citation>
    <scope>NUCLEOTIDE SEQUENCE [LARGE SCALE GENOMIC DNA]</scope>
    <source>
        <strain evidence="1 2">W1</strain>
    </source>
</reference>
<dbReference type="AlphaFoldDB" id="F4B6P4"/>
<protein>
    <submittedName>
        <fullName evidence="1">Uncharacterized protein</fullName>
    </submittedName>
</protein>
<dbReference type="KEGG" id="aho:Ahos_0566"/>
<dbReference type="eggNOG" id="arCOG05985">
    <property type="taxonomic scope" value="Archaea"/>
</dbReference>
<dbReference type="EMBL" id="CP002535">
    <property type="protein sequence ID" value="AEE93454.1"/>
    <property type="molecule type" value="Genomic_DNA"/>
</dbReference>
<gene>
    <name evidence="1" type="ordered locus">Ahos_0566</name>
</gene>
<reference key="2">
    <citation type="journal article" date="2011" name="Extremophiles">
        <title>Genomic analyses of Acidianus hospitalis W1 a host for studying crenarchaeal virus and plasmid life cycles.</title>
        <authorList>
            <person name="You X.Y."/>
            <person name="Liu C."/>
            <person name="Wang S.Y."/>
            <person name="Jiang C.Y."/>
            <person name="Shah S.A."/>
            <person name="Prangishvili D."/>
            <person name="Liu S.J."/>
            <person name="Garrett R.A."/>
        </authorList>
    </citation>
    <scope>NUCLEOTIDE SEQUENCE</scope>
    <source>
        <strain>W1</strain>
    </source>
</reference>
<proteinExistence type="predicted"/>
<organism evidence="1 2">
    <name type="scientific">Acidianus hospitalis (strain W1)</name>
    <dbReference type="NCBI Taxonomy" id="933801"/>
    <lineage>
        <taxon>Archaea</taxon>
        <taxon>Thermoproteota</taxon>
        <taxon>Thermoprotei</taxon>
        <taxon>Sulfolobales</taxon>
        <taxon>Sulfolobaceae</taxon>
        <taxon>Acidianus</taxon>
    </lineage>
</organism>
<evidence type="ECO:0000313" key="1">
    <source>
        <dbReference type="EMBL" id="AEE93454.1"/>
    </source>
</evidence>
<keyword evidence="2" id="KW-1185">Reference proteome</keyword>
<evidence type="ECO:0000313" key="2">
    <source>
        <dbReference type="Proteomes" id="UP000008458"/>
    </source>
</evidence>